<keyword evidence="7" id="KW-1185">Reference proteome</keyword>
<name>A0A9P1FZ70_9DINO</name>
<reference evidence="5" key="2">
    <citation type="submission" date="2024-04" db="EMBL/GenBank/DDBJ databases">
        <authorList>
            <person name="Chen Y."/>
            <person name="Shah S."/>
            <person name="Dougan E. K."/>
            <person name="Thang M."/>
            <person name="Chan C."/>
        </authorList>
    </citation>
    <scope>NUCLEOTIDE SEQUENCE [LARGE SCALE GENOMIC DNA]</scope>
</reference>
<feature type="region of interest" description="Disordered" evidence="2">
    <location>
        <begin position="21"/>
        <end position="60"/>
    </location>
</feature>
<evidence type="ECO:0000313" key="6">
    <source>
        <dbReference type="EMBL" id="CAL4780873.1"/>
    </source>
</evidence>
<dbReference type="PROSITE" id="PS50103">
    <property type="entry name" value="ZF_C3H1"/>
    <property type="match status" value="1"/>
</dbReference>
<feature type="zinc finger region" description="C3H1-type" evidence="1">
    <location>
        <begin position="150"/>
        <end position="177"/>
    </location>
</feature>
<accession>A0A9P1FZ70</accession>
<feature type="domain" description="C3H1-type" evidence="3">
    <location>
        <begin position="150"/>
        <end position="177"/>
    </location>
</feature>
<keyword evidence="1" id="KW-0479">Metal-binding</keyword>
<organism evidence="4">
    <name type="scientific">Cladocopium goreaui</name>
    <dbReference type="NCBI Taxonomy" id="2562237"/>
    <lineage>
        <taxon>Eukaryota</taxon>
        <taxon>Sar</taxon>
        <taxon>Alveolata</taxon>
        <taxon>Dinophyceae</taxon>
        <taxon>Suessiales</taxon>
        <taxon>Symbiodiniaceae</taxon>
        <taxon>Cladocopium</taxon>
    </lineage>
</organism>
<sequence length="295" mass="32317">MALKLMYRSTFIDVDECISDGSETGSRATSPARLPSGTSPDMRRRGLPVRSKSAPALAGNGRDEIGGMNLSLSALAQRAEQFHTLLRLKGKEEFSEMPSPQGRRLSSCSESSTDVMSLASGDPGFVRSISTISSNTISTPCSVGSAGHPDLCRRPCMYFAAGKCSNGAACDYCHMNHDGRTMHLDKRQREFLSKIPNEKFLALILHYLEAKANDNGFRSAANELLQLLRGFAHLASNEPIVLPELPTKMWSKLDYMLKKMTFQSLVSLAMKSNSGSDFADQMSDAMSRMRQSLTQ</sequence>
<keyword evidence="1" id="KW-0863">Zinc-finger</keyword>
<dbReference type="Gene3D" id="1.20.120.1350">
    <property type="entry name" value="Pneumovirus matrix protein 2 (M2), zinc-binding domain"/>
    <property type="match status" value="1"/>
</dbReference>
<dbReference type="InterPro" id="IPR000571">
    <property type="entry name" value="Znf_CCCH"/>
</dbReference>
<evidence type="ECO:0000313" key="7">
    <source>
        <dbReference type="Proteomes" id="UP001152797"/>
    </source>
</evidence>
<dbReference type="GO" id="GO:0008270">
    <property type="term" value="F:zinc ion binding"/>
    <property type="evidence" value="ECO:0007669"/>
    <property type="project" value="UniProtKB-KW"/>
</dbReference>
<evidence type="ECO:0000313" key="5">
    <source>
        <dbReference type="EMBL" id="CAL1146936.1"/>
    </source>
</evidence>
<proteinExistence type="predicted"/>
<protein>
    <submittedName>
        <fullName evidence="6">C3H1-type domain-containing protein</fullName>
    </submittedName>
</protein>
<keyword evidence="1" id="KW-0862">Zinc</keyword>
<dbReference type="EMBL" id="CAMXCT010001846">
    <property type="protein sequence ID" value="CAI3993561.1"/>
    <property type="molecule type" value="Genomic_DNA"/>
</dbReference>
<dbReference type="EMBL" id="CAMXCT020001846">
    <property type="protein sequence ID" value="CAL1146936.1"/>
    <property type="molecule type" value="Genomic_DNA"/>
</dbReference>
<comment type="caution">
    <text evidence="4">The sequence shown here is derived from an EMBL/GenBank/DDBJ whole genome shotgun (WGS) entry which is preliminary data.</text>
</comment>
<evidence type="ECO:0000256" key="1">
    <source>
        <dbReference type="PROSITE-ProRule" id="PRU00723"/>
    </source>
</evidence>
<dbReference type="EMBL" id="CAMXCT030001846">
    <property type="protein sequence ID" value="CAL4780873.1"/>
    <property type="molecule type" value="Genomic_DNA"/>
</dbReference>
<evidence type="ECO:0000313" key="4">
    <source>
        <dbReference type="EMBL" id="CAI3993561.1"/>
    </source>
</evidence>
<dbReference type="OrthoDB" id="412791at2759"/>
<dbReference type="Proteomes" id="UP001152797">
    <property type="component" value="Unassembled WGS sequence"/>
</dbReference>
<gene>
    <name evidence="4" type="ORF">C1SCF055_LOCUS20295</name>
</gene>
<evidence type="ECO:0000259" key="3">
    <source>
        <dbReference type="PROSITE" id="PS50103"/>
    </source>
</evidence>
<reference evidence="4" key="1">
    <citation type="submission" date="2022-10" db="EMBL/GenBank/DDBJ databases">
        <authorList>
            <person name="Chen Y."/>
            <person name="Dougan E. K."/>
            <person name="Chan C."/>
            <person name="Rhodes N."/>
            <person name="Thang M."/>
        </authorList>
    </citation>
    <scope>NUCLEOTIDE SEQUENCE</scope>
</reference>
<evidence type="ECO:0000256" key="2">
    <source>
        <dbReference type="SAM" id="MobiDB-lite"/>
    </source>
</evidence>
<dbReference type="AlphaFoldDB" id="A0A9P1FZ70"/>